<accession>A0ABW0LCR9</accession>
<gene>
    <name evidence="5" type="ORF">ACFPM4_02065</name>
</gene>
<name>A0ABW0LCR9_9BACI</name>
<dbReference type="Proteomes" id="UP001596147">
    <property type="component" value="Unassembled WGS sequence"/>
</dbReference>
<dbReference type="PANTHER" id="PTHR38445:SF6">
    <property type="entry name" value="GNTR-FAMILY TRANSCRIPTIONAL REGULATOR"/>
    <property type="match status" value="1"/>
</dbReference>
<dbReference type="PANTHER" id="PTHR38445">
    <property type="entry name" value="HTH-TYPE TRANSCRIPTIONAL REPRESSOR YTRA"/>
    <property type="match status" value="1"/>
</dbReference>
<dbReference type="InterPro" id="IPR036388">
    <property type="entry name" value="WH-like_DNA-bd_sf"/>
</dbReference>
<evidence type="ECO:0000256" key="1">
    <source>
        <dbReference type="ARBA" id="ARBA00023015"/>
    </source>
</evidence>
<protein>
    <submittedName>
        <fullName evidence="5">GntR family transcriptional regulator</fullName>
    </submittedName>
</protein>
<evidence type="ECO:0000256" key="3">
    <source>
        <dbReference type="ARBA" id="ARBA00023163"/>
    </source>
</evidence>
<dbReference type="CDD" id="cd07377">
    <property type="entry name" value="WHTH_GntR"/>
    <property type="match status" value="1"/>
</dbReference>
<dbReference type="PRINTS" id="PR00035">
    <property type="entry name" value="HTHGNTR"/>
</dbReference>
<comment type="caution">
    <text evidence="5">The sequence shown here is derived from an EMBL/GenBank/DDBJ whole genome shotgun (WGS) entry which is preliminary data.</text>
</comment>
<feature type="domain" description="HTH gntR-type" evidence="4">
    <location>
        <begin position="13"/>
        <end position="81"/>
    </location>
</feature>
<dbReference type="SMART" id="SM00345">
    <property type="entry name" value="HTH_GNTR"/>
    <property type="match status" value="1"/>
</dbReference>
<dbReference type="RefSeq" id="WP_382347133.1">
    <property type="nucleotide sequence ID" value="NZ_JBHSMC010000001.1"/>
</dbReference>
<evidence type="ECO:0000259" key="4">
    <source>
        <dbReference type="PROSITE" id="PS50949"/>
    </source>
</evidence>
<evidence type="ECO:0000256" key="2">
    <source>
        <dbReference type="ARBA" id="ARBA00023125"/>
    </source>
</evidence>
<sequence>MLKFYNLSLNNKDPVYLQIALYVKRQILLKKVISGDKLPSRREIAAQLNINPNTVQKAFRLMEEEGYVHTSGNQGSIIYFNEEIFKRIEEELTEELVLNFIHSAKDVNLSFKKVIDLLSELWEEA</sequence>
<dbReference type="InterPro" id="IPR036390">
    <property type="entry name" value="WH_DNA-bd_sf"/>
</dbReference>
<evidence type="ECO:0000313" key="6">
    <source>
        <dbReference type="Proteomes" id="UP001596147"/>
    </source>
</evidence>
<dbReference type="EMBL" id="JBHSMC010000001">
    <property type="protein sequence ID" value="MFC5463533.1"/>
    <property type="molecule type" value="Genomic_DNA"/>
</dbReference>
<dbReference type="Gene3D" id="1.10.10.10">
    <property type="entry name" value="Winged helix-like DNA-binding domain superfamily/Winged helix DNA-binding domain"/>
    <property type="match status" value="1"/>
</dbReference>
<evidence type="ECO:0000313" key="5">
    <source>
        <dbReference type="EMBL" id="MFC5463533.1"/>
    </source>
</evidence>
<dbReference type="Pfam" id="PF00392">
    <property type="entry name" value="GntR"/>
    <property type="match status" value="1"/>
</dbReference>
<proteinExistence type="predicted"/>
<organism evidence="5 6">
    <name type="scientific">Lederbergia graminis</name>
    <dbReference type="NCBI Taxonomy" id="735518"/>
    <lineage>
        <taxon>Bacteria</taxon>
        <taxon>Bacillati</taxon>
        <taxon>Bacillota</taxon>
        <taxon>Bacilli</taxon>
        <taxon>Bacillales</taxon>
        <taxon>Bacillaceae</taxon>
        <taxon>Lederbergia</taxon>
    </lineage>
</organism>
<dbReference type="InterPro" id="IPR000524">
    <property type="entry name" value="Tscrpt_reg_HTH_GntR"/>
</dbReference>
<keyword evidence="2" id="KW-0238">DNA-binding</keyword>
<reference evidence="6" key="1">
    <citation type="journal article" date="2019" name="Int. J. Syst. Evol. Microbiol.">
        <title>The Global Catalogue of Microorganisms (GCM) 10K type strain sequencing project: providing services to taxonomists for standard genome sequencing and annotation.</title>
        <authorList>
            <consortium name="The Broad Institute Genomics Platform"/>
            <consortium name="The Broad Institute Genome Sequencing Center for Infectious Disease"/>
            <person name="Wu L."/>
            <person name="Ma J."/>
        </authorList>
    </citation>
    <scope>NUCLEOTIDE SEQUENCE [LARGE SCALE GENOMIC DNA]</scope>
    <source>
        <strain evidence="6">CGMCC 1.12237</strain>
    </source>
</reference>
<keyword evidence="1" id="KW-0805">Transcription regulation</keyword>
<dbReference type="PROSITE" id="PS50949">
    <property type="entry name" value="HTH_GNTR"/>
    <property type="match status" value="1"/>
</dbReference>
<keyword evidence="6" id="KW-1185">Reference proteome</keyword>
<dbReference type="SUPFAM" id="SSF46785">
    <property type="entry name" value="Winged helix' DNA-binding domain"/>
    <property type="match status" value="1"/>
</dbReference>
<keyword evidence="3" id="KW-0804">Transcription</keyword>